<accession>A0A498M4A1</accession>
<name>A0A498M4A1_LABRO</name>
<dbReference type="Gene3D" id="3.40.50.300">
    <property type="entry name" value="P-loop containing nucleotide triphosphate hydrolases"/>
    <property type="match status" value="1"/>
</dbReference>
<dbReference type="STRING" id="84645.A0A498M4A1"/>
<protein>
    <submittedName>
        <fullName evidence="5">GTPase IMAP family member 8-like protein</fullName>
    </submittedName>
</protein>
<evidence type="ECO:0000256" key="3">
    <source>
        <dbReference type="ARBA" id="ARBA00023134"/>
    </source>
</evidence>
<sequence length="185" mass="21222">MQKVFMSDLRIVLLGKNGSENRRVGNTILGITAFHSEAQSYSQQHSERISGEVEKRHITVINTHLLQSHLSQQQITQGLRECVSLSAPGPYVFILVLQYKDFSENHRRTVKNVLELFSKQAMKHTIVLTTDEETRTSKLTSMIWNNAIRDLIKECGGGHLQFDIVNTGWRSEIVRKTKEIFKKKT</sequence>
<keyword evidence="2" id="KW-0547">Nucleotide-binding</keyword>
<dbReference type="AlphaFoldDB" id="A0A498M4A1"/>
<dbReference type="InterPro" id="IPR045058">
    <property type="entry name" value="GIMA/IAN/Toc"/>
</dbReference>
<keyword evidence="6" id="KW-1185">Reference proteome</keyword>
<comment type="caution">
    <text evidence="5">The sequence shown here is derived from an EMBL/GenBank/DDBJ whole genome shotgun (WGS) entry which is preliminary data.</text>
</comment>
<comment type="similarity">
    <text evidence="1">Belongs to the TRAFAC class TrmE-Era-EngA-EngB-Septin-like GTPase superfamily. AIG1/Toc34/Toc159-like paraseptin GTPase family. IAN subfamily.</text>
</comment>
<dbReference type="Pfam" id="PF04548">
    <property type="entry name" value="AIG1"/>
    <property type="match status" value="1"/>
</dbReference>
<evidence type="ECO:0000259" key="4">
    <source>
        <dbReference type="Pfam" id="PF04548"/>
    </source>
</evidence>
<dbReference type="InterPro" id="IPR006703">
    <property type="entry name" value="G_AIG1"/>
</dbReference>
<reference evidence="5 6" key="1">
    <citation type="submission" date="2018-03" db="EMBL/GenBank/DDBJ databases">
        <title>Draft genome sequence of Rohu Carp (Labeo rohita).</title>
        <authorList>
            <person name="Das P."/>
            <person name="Kushwaha B."/>
            <person name="Joshi C.G."/>
            <person name="Kumar D."/>
            <person name="Nagpure N.S."/>
            <person name="Sahoo L."/>
            <person name="Das S.P."/>
            <person name="Bit A."/>
            <person name="Patnaik S."/>
            <person name="Meher P.K."/>
            <person name="Jayasankar P."/>
            <person name="Koringa P.G."/>
            <person name="Patel N.V."/>
            <person name="Hinsu A.T."/>
            <person name="Kumar R."/>
            <person name="Pandey M."/>
            <person name="Agarwal S."/>
            <person name="Srivastava S."/>
            <person name="Singh M."/>
            <person name="Iquebal M.A."/>
            <person name="Jaiswal S."/>
            <person name="Angadi U.B."/>
            <person name="Kumar N."/>
            <person name="Raza M."/>
            <person name="Shah T.M."/>
            <person name="Rai A."/>
            <person name="Jena J.K."/>
        </authorList>
    </citation>
    <scope>NUCLEOTIDE SEQUENCE [LARGE SCALE GENOMIC DNA]</scope>
    <source>
        <strain evidence="5">DASCIFA01</strain>
        <tissue evidence="5">Testis</tissue>
    </source>
</reference>
<dbReference type="PANTHER" id="PTHR10903:SF170">
    <property type="entry name" value="GTPASE IMAP FAMILY MEMBER 7"/>
    <property type="match status" value="1"/>
</dbReference>
<organism evidence="5 6">
    <name type="scientific">Labeo rohita</name>
    <name type="common">Indian major carp</name>
    <name type="synonym">Cyprinus rohita</name>
    <dbReference type="NCBI Taxonomy" id="84645"/>
    <lineage>
        <taxon>Eukaryota</taxon>
        <taxon>Metazoa</taxon>
        <taxon>Chordata</taxon>
        <taxon>Craniata</taxon>
        <taxon>Vertebrata</taxon>
        <taxon>Euteleostomi</taxon>
        <taxon>Actinopterygii</taxon>
        <taxon>Neopterygii</taxon>
        <taxon>Teleostei</taxon>
        <taxon>Ostariophysi</taxon>
        <taxon>Cypriniformes</taxon>
        <taxon>Cyprinidae</taxon>
        <taxon>Labeoninae</taxon>
        <taxon>Labeonini</taxon>
        <taxon>Labeo</taxon>
    </lineage>
</organism>
<dbReference type="PANTHER" id="PTHR10903">
    <property type="entry name" value="GTPASE, IMAP FAMILY MEMBER-RELATED"/>
    <property type="match status" value="1"/>
</dbReference>
<gene>
    <name evidence="5" type="ORF">ROHU_008956</name>
</gene>
<evidence type="ECO:0000256" key="2">
    <source>
        <dbReference type="ARBA" id="ARBA00022741"/>
    </source>
</evidence>
<dbReference type="GO" id="GO:0005525">
    <property type="term" value="F:GTP binding"/>
    <property type="evidence" value="ECO:0007669"/>
    <property type="project" value="UniProtKB-KW"/>
</dbReference>
<evidence type="ECO:0000313" key="6">
    <source>
        <dbReference type="Proteomes" id="UP000290572"/>
    </source>
</evidence>
<evidence type="ECO:0000313" key="5">
    <source>
        <dbReference type="EMBL" id="RXN14683.1"/>
    </source>
</evidence>
<dbReference type="EMBL" id="QBIY01012888">
    <property type="protein sequence ID" value="RXN14683.1"/>
    <property type="molecule type" value="Genomic_DNA"/>
</dbReference>
<evidence type="ECO:0000256" key="1">
    <source>
        <dbReference type="ARBA" id="ARBA00008535"/>
    </source>
</evidence>
<proteinExistence type="inferred from homology"/>
<dbReference type="Proteomes" id="UP000290572">
    <property type="component" value="Unassembled WGS sequence"/>
</dbReference>
<dbReference type="InterPro" id="IPR027417">
    <property type="entry name" value="P-loop_NTPase"/>
</dbReference>
<feature type="domain" description="AIG1-type G" evidence="4">
    <location>
        <begin position="9"/>
        <end position="165"/>
    </location>
</feature>
<keyword evidence="3" id="KW-0342">GTP-binding</keyword>